<feature type="transmembrane region" description="Helical" evidence="1">
    <location>
        <begin position="643"/>
        <end position="668"/>
    </location>
</feature>
<feature type="transmembrane region" description="Helical" evidence="1">
    <location>
        <begin position="220"/>
        <end position="236"/>
    </location>
</feature>
<feature type="transmembrane region" description="Helical" evidence="1">
    <location>
        <begin position="283"/>
        <end position="301"/>
    </location>
</feature>
<evidence type="ECO:0000256" key="1">
    <source>
        <dbReference type="SAM" id="Phobius"/>
    </source>
</evidence>
<gene>
    <name evidence="2" type="ORF">ATC1_13747</name>
</gene>
<feature type="transmembrane region" description="Helical" evidence="1">
    <location>
        <begin position="688"/>
        <end position="708"/>
    </location>
</feature>
<dbReference type="EMBL" id="DF968181">
    <property type="protein sequence ID" value="GAP40768.1"/>
    <property type="molecule type" value="Genomic_DNA"/>
</dbReference>
<reference evidence="2" key="1">
    <citation type="journal article" date="2015" name="Genome Announc.">
        <title>Draft Genome Sequence of Anaerolineae Strain TC1, a Novel Isolate from a Methanogenic Wastewater Treatment System.</title>
        <authorList>
            <person name="Matsuura N."/>
            <person name="Tourlousse D.M."/>
            <person name="Sun L."/>
            <person name="Toyonaga M."/>
            <person name="Kuroda K."/>
            <person name="Ohashi A."/>
            <person name="Cruz R."/>
            <person name="Yamaguchi T."/>
            <person name="Sekiguchi Y."/>
        </authorList>
    </citation>
    <scope>NUCLEOTIDE SEQUENCE [LARGE SCALE GENOMIC DNA]</scope>
    <source>
        <strain evidence="2">TC1</strain>
    </source>
</reference>
<feature type="transmembrane region" description="Helical" evidence="1">
    <location>
        <begin position="179"/>
        <end position="199"/>
    </location>
</feature>
<feature type="transmembrane region" description="Helical" evidence="1">
    <location>
        <begin position="495"/>
        <end position="518"/>
    </location>
</feature>
<keyword evidence="1" id="KW-0472">Membrane</keyword>
<feature type="transmembrane region" description="Helical" evidence="1">
    <location>
        <begin position="47"/>
        <end position="68"/>
    </location>
</feature>
<sequence length="723" mass="82887">MFCYFCALRKNNKTTYHPSHNSNRWPDIEFHTLRYNNIMQQKTSSKFWLRFLFTVLTIFFIPALFGILNKTGCFILFWQNDDLSAIQYESGYAYYARIPNENAVKLDLPIYLIEDNVLIDTPVLAVNQDLVKDIKEIGKGLYQLLPNNNIIFSSIDHSDPASGVHAYSVLSPVVIRMRYLLPVLAIVLLLMMTAGLMGLAAKIRKDVVSLQCFKSCLKNFAGFISILILLMLVLPWKSFFVPPVFPLTKSFWIMPLIQRNAVMFLLLGFSVLYLYYSKRKSKWIALLMGLILVINLAYYFIPERDYYGVRTDSAEYIQSYHAGSIRTPGYPRFVEDVMTLFSGSDLDYWRSEEGLKDLARREELLFKDHSGDSRGLVQIVRAQKAVLGLCFLIATVLLCFLIPPHFVFLFGEFVLANQFLGVYNNYVMSEVISQAALLLSCGIFCFLVGKRMKWSFPFLGFFCGISIIIRPSNMFILGLLLLAAILLFVQDRKKALLPILAGIGICGFFILIPAVNIFRQYHQVIFMPNQGYAAIGQTLAVMDETDLSLPKDEVAREFLTASFQQIQAMKSEGKALTQNDYVFHIALEQAKKLGFDPVTANVLFDRVSRDLVSVHKTELLAAYRDQLQLGLERTRLSLPRLPYSYLLAVFIVISLFRCSRYSLTGFVLISLHNLHLMISIMNQPERRYIWSTEIFFLMGAALIVYNVFRSEQHQTHRVRHNSQ</sequence>
<feature type="transmembrane region" description="Helical" evidence="1">
    <location>
        <begin position="432"/>
        <end position="449"/>
    </location>
</feature>
<feature type="transmembrane region" description="Helical" evidence="1">
    <location>
        <begin position="456"/>
        <end position="489"/>
    </location>
</feature>
<evidence type="ECO:0000313" key="2">
    <source>
        <dbReference type="EMBL" id="GAP40768.1"/>
    </source>
</evidence>
<dbReference type="AlphaFoldDB" id="A0A0S7BVC0"/>
<protein>
    <submittedName>
        <fullName evidence="2">Uncharacterized protein</fullName>
    </submittedName>
</protein>
<evidence type="ECO:0000313" key="3">
    <source>
        <dbReference type="Proteomes" id="UP000053370"/>
    </source>
</evidence>
<feature type="transmembrane region" description="Helical" evidence="1">
    <location>
        <begin position="385"/>
        <end position="402"/>
    </location>
</feature>
<proteinExistence type="predicted"/>
<keyword evidence="1" id="KW-0812">Transmembrane</keyword>
<feature type="transmembrane region" description="Helical" evidence="1">
    <location>
        <begin position="256"/>
        <end position="276"/>
    </location>
</feature>
<dbReference type="Proteomes" id="UP000053370">
    <property type="component" value="Unassembled WGS sequence"/>
</dbReference>
<keyword evidence="3" id="KW-1185">Reference proteome</keyword>
<keyword evidence="1" id="KW-1133">Transmembrane helix</keyword>
<organism evidence="2">
    <name type="scientific">Flexilinea flocculi</name>
    <dbReference type="NCBI Taxonomy" id="1678840"/>
    <lineage>
        <taxon>Bacteria</taxon>
        <taxon>Bacillati</taxon>
        <taxon>Chloroflexota</taxon>
        <taxon>Anaerolineae</taxon>
        <taxon>Anaerolineales</taxon>
        <taxon>Anaerolineaceae</taxon>
        <taxon>Flexilinea</taxon>
    </lineage>
</organism>
<name>A0A0S7BVC0_9CHLR</name>
<accession>A0A0S7BVC0</accession>